<dbReference type="HOGENOM" id="CLU_1372158_0_0_1"/>
<dbReference type="SMART" id="SM00256">
    <property type="entry name" value="FBOX"/>
    <property type="match status" value="1"/>
</dbReference>
<name>W2SEW1_CYPE1</name>
<dbReference type="EMBL" id="KB822711">
    <property type="protein sequence ID" value="ETN47232.1"/>
    <property type="molecule type" value="Genomic_DNA"/>
</dbReference>
<dbReference type="AlphaFoldDB" id="W2SEW1"/>
<dbReference type="Gene3D" id="1.20.1280.50">
    <property type="match status" value="1"/>
</dbReference>
<evidence type="ECO:0000256" key="1">
    <source>
        <dbReference type="SAM" id="MobiDB-lite"/>
    </source>
</evidence>
<dbReference type="VEuPathDB" id="FungiDB:HMPREF1541_01424"/>
<dbReference type="PROSITE" id="PS50181">
    <property type="entry name" value="FBOX"/>
    <property type="match status" value="1"/>
</dbReference>
<dbReference type="RefSeq" id="XP_008711944.1">
    <property type="nucleotide sequence ID" value="XM_008713722.1"/>
</dbReference>
<dbReference type="InterPro" id="IPR001810">
    <property type="entry name" value="F-box_dom"/>
</dbReference>
<evidence type="ECO:0000313" key="4">
    <source>
        <dbReference type="Proteomes" id="UP000030752"/>
    </source>
</evidence>
<feature type="domain" description="F-box" evidence="2">
    <location>
        <begin position="1"/>
        <end position="44"/>
    </location>
</feature>
<evidence type="ECO:0000313" key="3">
    <source>
        <dbReference type="EMBL" id="ETN47232.1"/>
    </source>
</evidence>
<keyword evidence="4" id="KW-1185">Reference proteome</keyword>
<evidence type="ECO:0000259" key="2">
    <source>
        <dbReference type="PROSITE" id="PS50181"/>
    </source>
</evidence>
<gene>
    <name evidence="3" type="ORF">HMPREF1541_01424</name>
</gene>
<dbReference type="CDD" id="cd09917">
    <property type="entry name" value="F-box_SF"/>
    <property type="match status" value="1"/>
</dbReference>
<reference evidence="3 4" key="1">
    <citation type="submission" date="2013-03" db="EMBL/GenBank/DDBJ databases">
        <title>The Genome Sequence of Phialophora europaea CBS 101466.</title>
        <authorList>
            <consortium name="The Broad Institute Genomics Platform"/>
            <person name="Cuomo C."/>
            <person name="de Hoog S."/>
            <person name="Gorbushina A."/>
            <person name="Walker B."/>
            <person name="Young S.K."/>
            <person name="Zeng Q."/>
            <person name="Gargeya S."/>
            <person name="Fitzgerald M."/>
            <person name="Haas B."/>
            <person name="Abouelleil A."/>
            <person name="Allen A.W."/>
            <person name="Alvarado L."/>
            <person name="Arachchi H.M."/>
            <person name="Berlin A.M."/>
            <person name="Chapman S.B."/>
            <person name="Gainer-Dewar J."/>
            <person name="Goldberg J."/>
            <person name="Griggs A."/>
            <person name="Gujja S."/>
            <person name="Hansen M."/>
            <person name="Howarth C."/>
            <person name="Imamovic A."/>
            <person name="Ireland A."/>
            <person name="Larimer J."/>
            <person name="McCowan C."/>
            <person name="Murphy C."/>
            <person name="Pearson M."/>
            <person name="Poon T.W."/>
            <person name="Priest M."/>
            <person name="Roberts A."/>
            <person name="Saif S."/>
            <person name="Shea T."/>
            <person name="Sisk P."/>
            <person name="Sykes S."/>
            <person name="Wortman J."/>
            <person name="Nusbaum C."/>
            <person name="Birren B."/>
        </authorList>
    </citation>
    <scope>NUCLEOTIDE SEQUENCE [LARGE SCALE GENOMIC DNA]</scope>
    <source>
        <strain evidence="3 4">CBS 101466</strain>
    </source>
</reference>
<protein>
    <recommendedName>
        <fullName evidence="2">F-box domain-containing protein</fullName>
    </recommendedName>
</protein>
<organism evidence="3 4">
    <name type="scientific">Cyphellophora europaea (strain CBS 101466)</name>
    <name type="common">Phialophora europaea</name>
    <dbReference type="NCBI Taxonomy" id="1220924"/>
    <lineage>
        <taxon>Eukaryota</taxon>
        <taxon>Fungi</taxon>
        <taxon>Dikarya</taxon>
        <taxon>Ascomycota</taxon>
        <taxon>Pezizomycotina</taxon>
        <taxon>Eurotiomycetes</taxon>
        <taxon>Chaetothyriomycetidae</taxon>
        <taxon>Chaetothyriales</taxon>
        <taxon>Cyphellophoraceae</taxon>
        <taxon>Cyphellophora</taxon>
    </lineage>
</organism>
<dbReference type="GeneID" id="19968763"/>
<sequence length="199" mass="22266">MEQLPTELLENVLQNLNQLSLVRSQQVCRRWDALVKSSTTLRLVTYQSAKADQQGNKWPTSPSTRLNPLLSGPSQKPDLSSAYNDFEDDCDNTTSSVRETAIEYPDEIYGVVATASSVYTMLIPHFKQRIAEVMQFPLTDCSSVPSWMSMHVFHRQCKLLSITVQSLSSPGELQCLTVENPQGVRLGNIISSMLVDQVQ</sequence>
<accession>W2SEW1</accession>
<dbReference type="InterPro" id="IPR036047">
    <property type="entry name" value="F-box-like_dom_sf"/>
</dbReference>
<feature type="region of interest" description="Disordered" evidence="1">
    <location>
        <begin position="52"/>
        <end position="78"/>
    </location>
</feature>
<proteinExistence type="predicted"/>
<dbReference type="Proteomes" id="UP000030752">
    <property type="component" value="Unassembled WGS sequence"/>
</dbReference>
<dbReference type="Pfam" id="PF12937">
    <property type="entry name" value="F-box-like"/>
    <property type="match status" value="1"/>
</dbReference>
<dbReference type="SUPFAM" id="SSF81383">
    <property type="entry name" value="F-box domain"/>
    <property type="match status" value="1"/>
</dbReference>
<dbReference type="InParanoid" id="W2SEW1"/>